<feature type="compositionally biased region" description="Low complexity" evidence="1">
    <location>
        <begin position="154"/>
        <end position="175"/>
    </location>
</feature>
<reference evidence="3 4" key="1">
    <citation type="submission" date="2017-06" db="EMBL/GenBank/DDBJ databases">
        <authorList>
            <person name="Kim H.J."/>
            <person name="Triplett B.A."/>
        </authorList>
    </citation>
    <scope>NUCLEOTIDE SEQUENCE [LARGE SCALE GENOMIC DNA]</scope>
    <source>
        <strain evidence="3">FRACA_ARgP5</strain>
    </source>
</reference>
<organism evidence="3 4">
    <name type="scientific">Frankia canadensis</name>
    <dbReference type="NCBI Taxonomy" id="1836972"/>
    <lineage>
        <taxon>Bacteria</taxon>
        <taxon>Bacillati</taxon>
        <taxon>Actinomycetota</taxon>
        <taxon>Actinomycetes</taxon>
        <taxon>Frankiales</taxon>
        <taxon>Frankiaceae</taxon>
        <taxon>Frankia</taxon>
    </lineage>
</organism>
<evidence type="ECO:0000313" key="4">
    <source>
        <dbReference type="Proteomes" id="UP000234331"/>
    </source>
</evidence>
<evidence type="ECO:0008006" key="5">
    <source>
        <dbReference type="Google" id="ProtNLM"/>
    </source>
</evidence>
<gene>
    <name evidence="3" type="ORF">FRACA_3410004</name>
</gene>
<protein>
    <recommendedName>
        <fullName evidence="5">Secreted protein</fullName>
    </recommendedName>
</protein>
<name>A0A2I2KV48_9ACTN</name>
<dbReference type="AlphaFoldDB" id="A0A2I2KV48"/>
<evidence type="ECO:0000256" key="2">
    <source>
        <dbReference type="SAM" id="SignalP"/>
    </source>
</evidence>
<evidence type="ECO:0000313" key="3">
    <source>
        <dbReference type="EMBL" id="SNQ49547.1"/>
    </source>
</evidence>
<sequence>MVLPAVTLVTAGVVTVGTAFACPGSSAPLSSTTTASPRSGAVVATSVRESDTVPPSAADAAAIVRAVKASPYTSAVPANQYEVTGTVLASSDPTWAYTELHPTVEDVDRAEGVLHRGTGGWELVQLGTYELGCGVAPEAVLRDFRLACPPPDAAPEADAPAAPDAAPATEPARSA</sequence>
<evidence type="ECO:0000256" key="1">
    <source>
        <dbReference type="SAM" id="MobiDB-lite"/>
    </source>
</evidence>
<feature type="chain" id="PRO_5014183926" description="Secreted protein" evidence="2">
    <location>
        <begin position="22"/>
        <end position="175"/>
    </location>
</feature>
<feature type="signal peptide" evidence="2">
    <location>
        <begin position="1"/>
        <end position="21"/>
    </location>
</feature>
<dbReference type="Proteomes" id="UP000234331">
    <property type="component" value="Unassembled WGS sequence"/>
</dbReference>
<keyword evidence="4" id="KW-1185">Reference proteome</keyword>
<keyword evidence="2" id="KW-0732">Signal</keyword>
<accession>A0A2I2KV48</accession>
<proteinExistence type="predicted"/>
<feature type="region of interest" description="Disordered" evidence="1">
    <location>
        <begin position="149"/>
        <end position="175"/>
    </location>
</feature>
<dbReference type="EMBL" id="FZMO01000270">
    <property type="protein sequence ID" value="SNQ49547.1"/>
    <property type="molecule type" value="Genomic_DNA"/>
</dbReference>